<proteinExistence type="predicted"/>
<dbReference type="RefSeq" id="WP_170140323.1">
    <property type="nucleotide sequence ID" value="NZ_CP016354.1"/>
</dbReference>
<dbReference type="AlphaFoldDB" id="A0A222W1H8"/>
<dbReference type="InterPro" id="IPR006881">
    <property type="entry name" value="RepA_C"/>
</dbReference>
<protein>
    <submittedName>
        <fullName evidence="1">RepA protein</fullName>
    </submittedName>
</protein>
<keyword evidence="2" id="KW-1185">Reference proteome</keyword>
<organism evidence="1 2">
    <name type="scientific">Prauserella marina</name>
    <dbReference type="NCBI Taxonomy" id="530584"/>
    <lineage>
        <taxon>Bacteria</taxon>
        <taxon>Bacillati</taxon>
        <taxon>Actinomycetota</taxon>
        <taxon>Actinomycetes</taxon>
        <taxon>Pseudonocardiales</taxon>
        <taxon>Pseudonocardiaceae</taxon>
        <taxon>Prauserella</taxon>
    </lineage>
</organism>
<reference evidence="1 2" key="1">
    <citation type="submission" date="2016-10" db="EMBL/GenBank/DDBJ databases">
        <authorList>
            <person name="de Groot N.N."/>
        </authorList>
    </citation>
    <scope>NUCLEOTIDE SEQUENCE [LARGE SCALE GENOMIC DNA]</scope>
    <source>
        <strain evidence="1 2">CGMCC 4.5506</strain>
    </source>
</reference>
<sequence length="296" mass="33138">MQLRERDDSGDSLAFNPGPLTMAFLPYRQPKAGTEIWVRRNGAFWLTVRPGVRLGPNGETGSYGYPFGVIPRALLMWVTAEALRTKSPKIELGSSLSDFVVKLLGQRATGGRNGTRTRVKEQATRLFNAEINYQWMGNNDQRQAGVSLRIAKAWALDLGDAAMGQESLFPSYVQLSSDFYDEIVESPVPLNLEVVRLLGSAAEIDLYAWLTYKMFNLQRTGKSFTHKWDDIGEQFGYQFSKTPKGRYKLKENITTALRNVLLVYPEANVEITPAGLLLRPGLTSVPTKATRELRAQ</sequence>
<gene>
    <name evidence="1" type="ORF">SAMN05421630_11559</name>
</gene>
<dbReference type="Pfam" id="PF04796">
    <property type="entry name" value="RepA_C"/>
    <property type="match status" value="1"/>
</dbReference>
<name>A0A222W1H8_9PSEU</name>
<dbReference type="Proteomes" id="UP000199494">
    <property type="component" value="Unassembled WGS sequence"/>
</dbReference>
<accession>A0A222W1H8</accession>
<dbReference type="EMBL" id="FMZE01000015">
    <property type="protein sequence ID" value="SDD96293.1"/>
    <property type="molecule type" value="Genomic_DNA"/>
</dbReference>
<dbReference type="KEGG" id="pmad:BAY61_32460"/>
<evidence type="ECO:0000313" key="1">
    <source>
        <dbReference type="EMBL" id="SDD96293.1"/>
    </source>
</evidence>
<evidence type="ECO:0000313" key="2">
    <source>
        <dbReference type="Proteomes" id="UP000199494"/>
    </source>
</evidence>